<accession>A0ABT9U7Z7</accession>
<gene>
    <name evidence="1" type="ORF">J2T15_003794</name>
</gene>
<evidence type="ECO:0000313" key="2">
    <source>
        <dbReference type="Proteomes" id="UP001229346"/>
    </source>
</evidence>
<sequence length="64" mass="7588">MLTIETTYLAEKRHNGFFNVPDDKENEKKILSEQKNEPGIADKIINKMLNELKQKKKKELNERD</sequence>
<dbReference type="Proteomes" id="UP001229346">
    <property type="component" value="Unassembled WGS sequence"/>
</dbReference>
<protein>
    <submittedName>
        <fullName evidence="1">Uncharacterized protein</fullName>
    </submittedName>
</protein>
<dbReference type="EMBL" id="JAUSSU010000007">
    <property type="protein sequence ID" value="MDQ0114339.1"/>
    <property type="molecule type" value="Genomic_DNA"/>
</dbReference>
<dbReference type="RefSeq" id="WP_307205664.1">
    <property type="nucleotide sequence ID" value="NZ_JAUSSU010000007.1"/>
</dbReference>
<proteinExistence type="predicted"/>
<comment type="caution">
    <text evidence="1">The sequence shown here is derived from an EMBL/GenBank/DDBJ whole genome shotgun (WGS) entry which is preliminary data.</text>
</comment>
<evidence type="ECO:0000313" key="1">
    <source>
        <dbReference type="EMBL" id="MDQ0114339.1"/>
    </source>
</evidence>
<organism evidence="1 2">
    <name type="scientific">Paenibacillus harenae</name>
    <dbReference type="NCBI Taxonomy" id="306543"/>
    <lineage>
        <taxon>Bacteria</taxon>
        <taxon>Bacillati</taxon>
        <taxon>Bacillota</taxon>
        <taxon>Bacilli</taxon>
        <taxon>Bacillales</taxon>
        <taxon>Paenibacillaceae</taxon>
        <taxon>Paenibacillus</taxon>
    </lineage>
</organism>
<name>A0ABT9U7Z7_PAEHA</name>
<keyword evidence="2" id="KW-1185">Reference proteome</keyword>
<reference evidence="1 2" key="1">
    <citation type="submission" date="2023-07" db="EMBL/GenBank/DDBJ databases">
        <title>Sorghum-associated microbial communities from plants grown in Nebraska, USA.</title>
        <authorList>
            <person name="Schachtman D."/>
        </authorList>
    </citation>
    <scope>NUCLEOTIDE SEQUENCE [LARGE SCALE GENOMIC DNA]</scope>
    <source>
        <strain evidence="1 2">CC482</strain>
    </source>
</reference>